<reference evidence="2" key="1">
    <citation type="submission" date="2022-05" db="EMBL/GenBank/DDBJ databases">
        <authorList>
            <person name="Jo J.-H."/>
            <person name="Im W.-T."/>
        </authorList>
    </citation>
    <scope>NUCLEOTIDE SEQUENCE</scope>
    <source>
        <strain evidence="2">RG327</strain>
    </source>
</reference>
<evidence type="ECO:0000313" key="2">
    <source>
        <dbReference type="EMBL" id="MCL6678565.1"/>
    </source>
</evidence>
<evidence type="ECO:0000259" key="1">
    <source>
        <dbReference type="Pfam" id="PF07238"/>
    </source>
</evidence>
<dbReference type="Pfam" id="PF07238">
    <property type="entry name" value="PilZ"/>
    <property type="match status" value="2"/>
</dbReference>
<dbReference type="SUPFAM" id="SSF141371">
    <property type="entry name" value="PilZ domain-like"/>
    <property type="match status" value="2"/>
</dbReference>
<feature type="domain" description="PilZ" evidence="1">
    <location>
        <begin position="22"/>
        <end position="103"/>
    </location>
</feature>
<gene>
    <name evidence="2" type="ORF">LZ519_04435</name>
</gene>
<comment type="caution">
    <text evidence="2">The sequence shown here is derived from an EMBL/GenBank/DDBJ whole genome shotgun (WGS) entry which is preliminary data.</text>
</comment>
<dbReference type="RefSeq" id="WP_249867512.1">
    <property type="nucleotide sequence ID" value="NZ_JAMGBC010000001.1"/>
</dbReference>
<accession>A0ABT0RE62</accession>
<evidence type="ECO:0000313" key="3">
    <source>
        <dbReference type="Proteomes" id="UP001165343"/>
    </source>
</evidence>
<dbReference type="InterPro" id="IPR009875">
    <property type="entry name" value="PilZ_domain"/>
</dbReference>
<name>A0ABT0RE62_9SPHN</name>
<organism evidence="2 3">
    <name type="scientific">Sphingomonas anseongensis</name>
    <dbReference type="NCBI Taxonomy" id="2908207"/>
    <lineage>
        <taxon>Bacteria</taxon>
        <taxon>Pseudomonadati</taxon>
        <taxon>Pseudomonadota</taxon>
        <taxon>Alphaproteobacteria</taxon>
        <taxon>Sphingomonadales</taxon>
        <taxon>Sphingomonadaceae</taxon>
        <taxon>Sphingomonas</taxon>
    </lineage>
</organism>
<protein>
    <submittedName>
        <fullName evidence="2">PilZ domain-containing protein</fullName>
    </submittedName>
</protein>
<feature type="domain" description="PilZ" evidence="1">
    <location>
        <begin position="117"/>
        <end position="190"/>
    </location>
</feature>
<keyword evidence="3" id="KW-1185">Reference proteome</keyword>
<proteinExistence type="predicted"/>
<dbReference type="EMBL" id="JAMGBC010000001">
    <property type="protein sequence ID" value="MCL6678565.1"/>
    <property type="molecule type" value="Genomic_DNA"/>
</dbReference>
<sequence length="209" mass="22691">MEQLPIETTVYSMSGEPPVDSNRRADERLLTLFRVGTIVIGDKRELCLVKNISAGGTLIRAYCTLKPDMAVHIELKQGQSVPGKVTWIRGTDAGITFAERIDVIELLKSGGEGPRPRMPRIEAKCVCFVREGATVHRSTMHNISQGGLSVETANSLRIGADVTVSIPGMEPQGAVVRWKDGDRYGVSFNSVLPLAGLVAWLHERSGPIA</sequence>
<dbReference type="Proteomes" id="UP001165343">
    <property type="component" value="Unassembled WGS sequence"/>
</dbReference>